<organism evidence="1">
    <name type="scientific">marine sediment metagenome</name>
    <dbReference type="NCBI Taxonomy" id="412755"/>
    <lineage>
        <taxon>unclassified sequences</taxon>
        <taxon>metagenomes</taxon>
        <taxon>ecological metagenomes</taxon>
    </lineage>
</organism>
<dbReference type="EMBL" id="BARU01025561">
    <property type="protein sequence ID" value="GAH67892.1"/>
    <property type="molecule type" value="Genomic_DNA"/>
</dbReference>
<evidence type="ECO:0000313" key="1">
    <source>
        <dbReference type="EMBL" id="GAH67892.1"/>
    </source>
</evidence>
<accession>X1HEQ2</accession>
<name>X1HEQ2_9ZZZZ</name>
<feature type="non-terminal residue" evidence="1">
    <location>
        <position position="1"/>
    </location>
</feature>
<comment type="caution">
    <text evidence="1">The sequence shown here is derived from an EMBL/GenBank/DDBJ whole genome shotgun (WGS) entry which is preliminary data.</text>
</comment>
<reference evidence="1" key="1">
    <citation type="journal article" date="2014" name="Front. Microbiol.">
        <title>High frequency of phylogenetically diverse reductive dehalogenase-homologous genes in deep subseafloor sedimentary metagenomes.</title>
        <authorList>
            <person name="Kawai M."/>
            <person name="Futagami T."/>
            <person name="Toyoda A."/>
            <person name="Takaki Y."/>
            <person name="Nishi S."/>
            <person name="Hori S."/>
            <person name="Arai W."/>
            <person name="Tsubouchi T."/>
            <person name="Morono Y."/>
            <person name="Uchiyama I."/>
            <person name="Ito T."/>
            <person name="Fujiyama A."/>
            <person name="Inagaki F."/>
            <person name="Takami H."/>
        </authorList>
    </citation>
    <scope>NUCLEOTIDE SEQUENCE</scope>
    <source>
        <strain evidence="1">Expedition CK06-06</strain>
    </source>
</reference>
<protein>
    <recommendedName>
        <fullName evidence="2">Methyltransferase FkbM domain-containing protein</fullName>
    </recommendedName>
</protein>
<gene>
    <name evidence="1" type="ORF">S03H2_41169</name>
</gene>
<dbReference type="AlphaFoldDB" id="X1HEQ2"/>
<proteinExistence type="predicted"/>
<sequence length="127" mass="14122">ALIPNAGIFKFFSTPDAVSTFSRGHAEKWKAQANYKTFWMSGVTPNMFLRSLPGPYNFISLDAEGLSLELLELMATAIAKCGWFKSLRLICVEAEGEQRVKVSKLLKKAWDFFVIGETGENIICGIP</sequence>
<evidence type="ECO:0008006" key="2">
    <source>
        <dbReference type="Google" id="ProtNLM"/>
    </source>
</evidence>